<dbReference type="Proteomes" id="UP001607303">
    <property type="component" value="Unassembled WGS sequence"/>
</dbReference>
<reference evidence="2 3" key="1">
    <citation type="journal article" date="2024" name="Ann. Entomol. Soc. Am.">
        <title>Genomic analyses of the southern and eastern yellowjacket wasps (Hymenoptera: Vespidae) reveal evolutionary signatures of social life.</title>
        <authorList>
            <person name="Catto M.A."/>
            <person name="Caine P.B."/>
            <person name="Orr S.E."/>
            <person name="Hunt B.G."/>
            <person name="Goodisman M.A.D."/>
        </authorList>
    </citation>
    <scope>NUCLEOTIDE SEQUENCE [LARGE SCALE GENOMIC DNA]</scope>
    <source>
        <strain evidence="2">232</strain>
        <tissue evidence="2">Head and thorax</tissue>
    </source>
</reference>
<comment type="caution">
    <text evidence="2">The sequence shown here is derived from an EMBL/GenBank/DDBJ whole genome shotgun (WGS) entry which is preliminary data.</text>
</comment>
<keyword evidence="1" id="KW-0472">Membrane</keyword>
<dbReference type="EMBL" id="JAYRBN010000056">
    <property type="protein sequence ID" value="KAL2743187.1"/>
    <property type="molecule type" value="Genomic_DNA"/>
</dbReference>
<gene>
    <name evidence="2" type="ORF">V1477_008676</name>
</gene>
<organism evidence="2 3">
    <name type="scientific">Vespula maculifrons</name>
    <name type="common">Eastern yellow jacket</name>
    <name type="synonym">Wasp</name>
    <dbReference type="NCBI Taxonomy" id="7453"/>
    <lineage>
        <taxon>Eukaryota</taxon>
        <taxon>Metazoa</taxon>
        <taxon>Ecdysozoa</taxon>
        <taxon>Arthropoda</taxon>
        <taxon>Hexapoda</taxon>
        <taxon>Insecta</taxon>
        <taxon>Pterygota</taxon>
        <taxon>Neoptera</taxon>
        <taxon>Endopterygota</taxon>
        <taxon>Hymenoptera</taxon>
        <taxon>Apocrita</taxon>
        <taxon>Aculeata</taxon>
        <taxon>Vespoidea</taxon>
        <taxon>Vespidae</taxon>
        <taxon>Vespinae</taxon>
        <taxon>Vespula</taxon>
    </lineage>
</organism>
<accession>A0ABD2CDQ7</accession>
<feature type="transmembrane region" description="Helical" evidence="1">
    <location>
        <begin position="12"/>
        <end position="35"/>
    </location>
</feature>
<dbReference type="AlphaFoldDB" id="A0ABD2CDQ7"/>
<protein>
    <submittedName>
        <fullName evidence="2">Uncharacterized protein</fullName>
    </submittedName>
</protein>
<evidence type="ECO:0000256" key="1">
    <source>
        <dbReference type="SAM" id="Phobius"/>
    </source>
</evidence>
<proteinExistence type="predicted"/>
<keyword evidence="3" id="KW-1185">Reference proteome</keyword>
<evidence type="ECO:0000313" key="3">
    <source>
        <dbReference type="Proteomes" id="UP001607303"/>
    </source>
</evidence>
<keyword evidence="1" id="KW-0812">Transmembrane</keyword>
<evidence type="ECO:0000313" key="2">
    <source>
        <dbReference type="EMBL" id="KAL2743187.1"/>
    </source>
</evidence>
<keyword evidence="1" id="KW-1133">Transmembrane helix</keyword>
<sequence>MLLIKESTRIPIIIAIMRVAINGVIIGGFINISLFRYSHNRVSEMVAV</sequence>
<name>A0ABD2CDQ7_VESMC</name>